<evidence type="ECO:0000256" key="1">
    <source>
        <dbReference type="ARBA" id="ARBA00007074"/>
    </source>
</evidence>
<keyword evidence="2" id="KW-0645">Protease</keyword>
<feature type="compositionally biased region" description="Basic and acidic residues" evidence="5">
    <location>
        <begin position="304"/>
        <end position="316"/>
    </location>
</feature>
<keyword evidence="9" id="KW-1185">Reference proteome</keyword>
<feature type="compositionally biased region" description="Basic residues" evidence="5">
    <location>
        <begin position="323"/>
        <end position="332"/>
    </location>
</feature>
<dbReference type="InterPro" id="IPR051202">
    <property type="entry name" value="Peptidase_C40"/>
</dbReference>
<feature type="region of interest" description="Disordered" evidence="5">
    <location>
        <begin position="287"/>
        <end position="332"/>
    </location>
</feature>
<proteinExistence type="inferred from homology"/>
<evidence type="ECO:0000313" key="9">
    <source>
        <dbReference type="Proteomes" id="UP000004870"/>
    </source>
</evidence>
<dbReference type="Proteomes" id="UP000004870">
    <property type="component" value="Unassembled WGS sequence"/>
</dbReference>
<dbReference type="GO" id="GO:0008234">
    <property type="term" value="F:cysteine-type peptidase activity"/>
    <property type="evidence" value="ECO:0007669"/>
    <property type="project" value="UniProtKB-KW"/>
</dbReference>
<dbReference type="RefSeq" id="WP_004140062.1">
    <property type="nucleotide sequence ID" value="NZ_GG694025.1"/>
</dbReference>
<feature type="chain" id="PRO_5002990106" evidence="6">
    <location>
        <begin position="19"/>
        <end position="332"/>
    </location>
</feature>
<dbReference type="GO" id="GO:0006508">
    <property type="term" value="P:proteolysis"/>
    <property type="evidence" value="ECO:0007669"/>
    <property type="project" value="UniProtKB-KW"/>
</dbReference>
<dbReference type="HOGENOM" id="CLU_859676_0_0_6"/>
<evidence type="ECO:0000256" key="5">
    <source>
        <dbReference type="SAM" id="MobiDB-lite"/>
    </source>
</evidence>
<keyword evidence="6" id="KW-0732">Signal</keyword>
<dbReference type="PANTHER" id="PTHR47053">
    <property type="entry name" value="MUREIN DD-ENDOPEPTIDASE MEPH-RELATED"/>
    <property type="match status" value="1"/>
</dbReference>
<gene>
    <name evidence="8" type="ORF">HMPREF0198_0715</name>
</gene>
<protein>
    <submittedName>
        <fullName evidence="8">NlpC/P60 family protein</fullName>
    </submittedName>
</protein>
<dbReference type="PROSITE" id="PS51935">
    <property type="entry name" value="NLPC_P60"/>
    <property type="match status" value="1"/>
</dbReference>
<evidence type="ECO:0000259" key="7">
    <source>
        <dbReference type="PROSITE" id="PS51935"/>
    </source>
</evidence>
<dbReference type="PANTHER" id="PTHR47053:SF1">
    <property type="entry name" value="MUREIN DD-ENDOPEPTIDASE MEPH-RELATED"/>
    <property type="match status" value="1"/>
</dbReference>
<name>C8N888_CARH6</name>
<feature type="signal peptide" evidence="6">
    <location>
        <begin position="1"/>
        <end position="18"/>
    </location>
</feature>
<feature type="compositionally biased region" description="Low complexity" evidence="5">
    <location>
        <begin position="20"/>
        <end position="37"/>
    </location>
</feature>
<keyword evidence="4" id="KW-0788">Thiol protease</keyword>
<dbReference type="Pfam" id="PF00877">
    <property type="entry name" value="NLPC_P60"/>
    <property type="match status" value="1"/>
</dbReference>
<dbReference type="InterPro" id="IPR000064">
    <property type="entry name" value="NLP_P60_dom"/>
</dbReference>
<organism evidence="8 9">
    <name type="scientific">Cardiobacterium hominis (strain ATCC 15826 / DSM 8339 / NCTC 10426 / 6573)</name>
    <dbReference type="NCBI Taxonomy" id="638300"/>
    <lineage>
        <taxon>Bacteria</taxon>
        <taxon>Pseudomonadati</taxon>
        <taxon>Pseudomonadota</taxon>
        <taxon>Gammaproteobacteria</taxon>
        <taxon>Cardiobacteriales</taxon>
        <taxon>Cardiobacteriaceae</taxon>
        <taxon>Cardiobacterium</taxon>
    </lineage>
</organism>
<dbReference type="AlphaFoldDB" id="C8N888"/>
<keyword evidence="3" id="KW-0378">Hydrolase</keyword>
<dbReference type="InterPro" id="IPR038765">
    <property type="entry name" value="Papain-like_cys_pep_sf"/>
</dbReference>
<dbReference type="EMBL" id="ACKY01000031">
    <property type="protein sequence ID" value="EEV89195.1"/>
    <property type="molecule type" value="Genomic_DNA"/>
</dbReference>
<dbReference type="MEROPS" id="C40.006"/>
<evidence type="ECO:0000313" key="8">
    <source>
        <dbReference type="EMBL" id="EEV89195.1"/>
    </source>
</evidence>
<reference evidence="8 9" key="1">
    <citation type="submission" date="2009-08" db="EMBL/GenBank/DDBJ databases">
        <authorList>
            <person name="Qin X."/>
            <person name="Bachman B."/>
            <person name="Battles P."/>
            <person name="Bell A."/>
            <person name="Bess C."/>
            <person name="Bickham C."/>
            <person name="Chaboub L."/>
            <person name="Chen D."/>
            <person name="Coyle M."/>
            <person name="Deiros D.R."/>
            <person name="Dinh H."/>
            <person name="Forbes L."/>
            <person name="Fowler G."/>
            <person name="Francisco L."/>
            <person name="Fu Q."/>
            <person name="Gubbala S."/>
            <person name="Hale W."/>
            <person name="Han Y."/>
            <person name="Hemphill L."/>
            <person name="Highlander S.K."/>
            <person name="Hirani K."/>
            <person name="Hogues M."/>
            <person name="Jackson L."/>
            <person name="Jakkamsetti A."/>
            <person name="Javaid M."/>
            <person name="Jiang H."/>
            <person name="Korchina V."/>
            <person name="Kovar C."/>
            <person name="Lara F."/>
            <person name="Lee S."/>
            <person name="Mata R."/>
            <person name="Mathew T."/>
            <person name="Moen C."/>
            <person name="Morales K."/>
            <person name="Munidasa M."/>
            <person name="Nazareth L."/>
            <person name="Ngo R."/>
            <person name="Nguyen L."/>
            <person name="Okwuonu G."/>
            <person name="Ongeri F."/>
            <person name="Patil S."/>
            <person name="Petrosino J."/>
            <person name="Pham C."/>
            <person name="Pham P."/>
            <person name="Pu L.-L."/>
            <person name="Puazo M."/>
            <person name="Raj R."/>
            <person name="Reid J."/>
            <person name="Rouhana J."/>
            <person name="Saada N."/>
            <person name="Shang Y."/>
            <person name="Simmons D."/>
            <person name="Thornton R."/>
            <person name="Warren J."/>
            <person name="Weissenberger G."/>
            <person name="Zhang J."/>
            <person name="Zhang L."/>
            <person name="Zhou C."/>
            <person name="Zhu D."/>
            <person name="Muzny D."/>
            <person name="Worley K."/>
            <person name="Gibbs R."/>
        </authorList>
    </citation>
    <scope>NUCLEOTIDE SEQUENCE [LARGE SCALE GENOMIC DNA]</scope>
    <source>
        <strain evidence="9">ATCC 15826 / DSM 8339 / NCTC 10426 / 6573</strain>
    </source>
</reference>
<feature type="domain" description="NlpC/P60" evidence="7">
    <location>
        <begin position="153"/>
        <end position="272"/>
    </location>
</feature>
<evidence type="ECO:0000256" key="6">
    <source>
        <dbReference type="SAM" id="SignalP"/>
    </source>
</evidence>
<dbReference type="Gene3D" id="3.90.1720.10">
    <property type="entry name" value="endopeptidase domain like (from Nostoc punctiforme)"/>
    <property type="match status" value="1"/>
</dbReference>
<accession>C8N888</accession>
<sequence>MKKIILLSLMLACQSLYAAPASKASAPAAKATQTSKAPAKKAEKAKPAADKKAAKPEAKKTAEPKKKAEPVKAKKDKTSEKKPTLAKADKNPKKPEKADKRKAVETKKAVAQKSEKSHDKAAAKNKNDKKIAAAKDKKHAPAKTRDVAANGISSARSTLLNHGKKFIGTPYVWGGTSPKGFDCSGLVHYLYQKQGVSIPRNSREQFSRLPVASNPQPGDLVFFRRNGTINHVGLYLGGGKMLHAPQTGSKVRIEDMGRPNWKRRYAGARRALKGEKIVIAANRVTATSKNKEPNEKRLAKRAPNSKDKASGKDSKAKVAAVVKKSKVVTARR</sequence>
<comment type="similarity">
    <text evidence="1">Belongs to the peptidase C40 family.</text>
</comment>
<feature type="compositionally biased region" description="Basic and acidic residues" evidence="5">
    <location>
        <begin position="40"/>
        <end position="135"/>
    </location>
</feature>
<evidence type="ECO:0000256" key="3">
    <source>
        <dbReference type="ARBA" id="ARBA00022801"/>
    </source>
</evidence>
<evidence type="ECO:0000256" key="4">
    <source>
        <dbReference type="ARBA" id="ARBA00022807"/>
    </source>
</evidence>
<comment type="caution">
    <text evidence="8">The sequence shown here is derived from an EMBL/GenBank/DDBJ whole genome shotgun (WGS) entry which is preliminary data.</text>
</comment>
<dbReference type="SUPFAM" id="SSF54001">
    <property type="entry name" value="Cysteine proteinases"/>
    <property type="match status" value="1"/>
</dbReference>
<dbReference type="GeneID" id="84789734"/>
<feature type="region of interest" description="Disordered" evidence="5">
    <location>
        <begin position="20"/>
        <end position="146"/>
    </location>
</feature>
<evidence type="ECO:0000256" key="2">
    <source>
        <dbReference type="ARBA" id="ARBA00022670"/>
    </source>
</evidence>